<dbReference type="InterPro" id="IPR050164">
    <property type="entry name" value="Peptidase_C19"/>
</dbReference>
<accession>A0A812MFN5</accession>
<evidence type="ECO:0000313" key="11">
    <source>
        <dbReference type="Proteomes" id="UP000604046"/>
    </source>
</evidence>
<keyword evidence="4" id="KW-0645">Protease</keyword>
<comment type="similarity">
    <text evidence="2">Belongs to the peptidase C19 family.</text>
</comment>
<organism evidence="10 11">
    <name type="scientific">Symbiodinium natans</name>
    <dbReference type="NCBI Taxonomy" id="878477"/>
    <lineage>
        <taxon>Eukaryota</taxon>
        <taxon>Sar</taxon>
        <taxon>Alveolata</taxon>
        <taxon>Dinophyceae</taxon>
        <taxon>Suessiales</taxon>
        <taxon>Symbiodiniaceae</taxon>
        <taxon>Symbiodinium</taxon>
    </lineage>
</organism>
<evidence type="ECO:0000259" key="9">
    <source>
        <dbReference type="PROSITE" id="PS50235"/>
    </source>
</evidence>
<dbReference type="SUPFAM" id="SSF54001">
    <property type="entry name" value="Cysteine proteinases"/>
    <property type="match status" value="1"/>
</dbReference>
<dbReference type="Pfam" id="PF00443">
    <property type="entry name" value="UCH"/>
    <property type="match status" value="1"/>
</dbReference>
<keyword evidence="5" id="KW-0833">Ubl conjugation pathway</keyword>
<dbReference type="EC" id="3.4.19.12" evidence="3"/>
<sequence>MTAEQAAGRRVKLYPWDSVASQLFEPYGESALDTLSLQDVWVAASKGNKKAMYHSHLCANQDTDPWHVGAGISLTAAGLLAAIKNFRSPDMKKLIVPAVYEKETLEAAKKFYAWLSQERTPFRSLLFLLSGSNTYFSAHCAEVVARASLHHKPITEKQFVEAMTARMSKMSAPASNTGSFENLGTSCFINAGIQVLLAIPGLADRLGAGFSPSERALTAVINTTTNRLGPVTPRPLTDLFYHGRQEDAAEFVLELLTGCSGLRELLEGVEHPRFRCRHCTYSRPAALEKFVSLQLPLMGTTRFVSVQEALNNYLNAEHVQEDLQDWVCCTDECLNAGRALDMPLYQTRITKWPDVLLIFLKRWDSAHGLLAHNVYCNNILMAEGNAYSLRSLITHIGHDPSSGHYVAYRHCQEGFRRLDDTRIAVASHVEGFFSRVPEEKVYVIVYHKQDLSNPSPAPVSRQPDDLSRRPAAKRLAIDLDSDSDAQKVSRNPDTDSDSDVVLARDDDPQSIGLPRDKDASVVPVTSADHIDIDADSGRTMTLAAWTCCMLEVAPLSG</sequence>
<dbReference type="GO" id="GO:0005829">
    <property type="term" value="C:cytosol"/>
    <property type="evidence" value="ECO:0007669"/>
    <property type="project" value="TreeGrafter"/>
</dbReference>
<evidence type="ECO:0000256" key="8">
    <source>
        <dbReference type="SAM" id="MobiDB-lite"/>
    </source>
</evidence>
<feature type="domain" description="USP" evidence="9">
    <location>
        <begin position="178"/>
        <end position="449"/>
    </location>
</feature>
<dbReference type="GO" id="GO:0016579">
    <property type="term" value="P:protein deubiquitination"/>
    <property type="evidence" value="ECO:0007669"/>
    <property type="project" value="InterPro"/>
</dbReference>
<dbReference type="AlphaFoldDB" id="A0A812MFN5"/>
<dbReference type="Proteomes" id="UP000604046">
    <property type="component" value="Unassembled WGS sequence"/>
</dbReference>
<comment type="caution">
    <text evidence="10">The sequence shown here is derived from an EMBL/GenBank/DDBJ whole genome shotgun (WGS) entry which is preliminary data.</text>
</comment>
<proteinExistence type="inferred from homology"/>
<evidence type="ECO:0000256" key="6">
    <source>
        <dbReference type="ARBA" id="ARBA00022801"/>
    </source>
</evidence>
<dbReference type="GO" id="GO:0005634">
    <property type="term" value="C:nucleus"/>
    <property type="evidence" value="ECO:0007669"/>
    <property type="project" value="TreeGrafter"/>
</dbReference>
<evidence type="ECO:0000256" key="1">
    <source>
        <dbReference type="ARBA" id="ARBA00000707"/>
    </source>
</evidence>
<feature type="non-terminal residue" evidence="10">
    <location>
        <position position="557"/>
    </location>
</feature>
<evidence type="ECO:0000256" key="7">
    <source>
        <dbReference type="ARBA" id="ARBA00022807"/>
    </source>
</evidence>
<dbReference type="OrthoDB" id="447216at2759"/>
<dbReference type="PANTHER" id="PTHR24006">
    <property type="entry name" value="UBIQUITIN CARBOXYL-TERMINAL HYDROLASE"/>
    <property type="match status" value="1"/>
</dbReference>
<dbReference type="Gene3D" id="3.90.70.10">
    <property type="entry name" value="Cysteine proteinases"/>
    <property type="match status" value="1"/>
</dbReference>
<keyword evidence="6" id="KW-0378">Hydrolase</keyword>
<name>A0A812MFN5_9DINO</name>
<reference evidence="10" key="1">
    <citation type="submission" date="2021-02" db="EMBL/GenBank/DDBJ databases">
        <authorList>
            <person name="Dougan E. K."/>
            <person name="Rhodes N."/>
            <person name="Thang M."/>
            <person name="Chan C."/>
        </authorList>
    </citation>
    <scope>NUCLEOTIDE SEQUENCE</scope>
</reference>
<dbReference type="EMBL" id="CAJNDS010001387">
    <property type="protein sequence ID" value="CAE7257245.1"/>
    <property type="molecule type" value="Genomic_DNA"/>
</dbReference>
<dbReference type="PROSITE" id="PS50235">
    <property type="entry name" value="USP_3"/>
    <property type="match status" value="1"/>
</dbReference>
<evidence type="ECO:0000256" key="3">
    <source>
        <dbReference type="ARBA" id="ARBA00012759"/>
    </source>
</evidence>
<evidence type="ECO:0000256" key="4">
    <source>
        <dbReference type="ARBA" id="ARBA00022670"/>
    </source>
</evidence>
<evidence type="ECO:0000313" key="10">
    <source>
        <dbReference type="EMBL" id="CAE7257245.1"/>
    </source>
</evidence>
<protein>
    <recommendedName>
        <fullName evidence="3">ubiquitinyl hydrolase 1</fullName>
        <ecNumber evidence="3">3.4.19.12</ecNumber>
    </recommendedName>
</protein>
<dbReference type="InterPro" id="IPR001394">
    <property type="entry name" value="Peptidase_C19_UCH"/>
</dbReference>
<evidence type="ECO:0000256" key="2">
    <source>
        <dbReference type="ARBA" id="ARBA00009085"/>
    </source>
</evidence>
<comment type="catalytic activity">
    <reaction evidence="1">
        <text>Thiol-dependent hydrolysis of ester, thioester, amide, peptide and isopeptide bonds formed by the C-terminal Gly of ubiquitin (a 76-residue protein attached to proteins as an intracellular targeting signal).</text>
        <dbReference type="EC" id="3.4.19.12"/>
    </reaction>
</comment>
<dbReference type="PANTHER" id="PTHR24006:SF888">
    <property type="entry name" value="UBIQUITIN CARBOXYL-TERMINAL HYDROLASE 30"/>
    <property type="match status" value="1"/>
</dbReference>
<dbReference type="InterPro" id="IPR028889">
    <property type="entry name" value="USP"/>
</dbReference>
<keyword evidence="11" id="KW-1185">Reference proteome</keyword>
<gene>
    <name evidence="10" type="primary">USP17L21</name>
    <name evidence="10" type="ORF">SNAT2548_LOCUS13268</name>
</gene>
<evidence type="ECO:0000256" key="5">
    <source>
        <dbReference type="ARBA" id="ARBA00022786"/>
    </source>
</evidence>
<feature type="region of interest" description="Disordered" evidence="8">
    <location>
        <begin position="478"/>
        <end position="519"/>
    </location>
</feature>
<feature type="compositionally biased region" description="Basic and acidic residues" evidence="8">
    <location>
        <begin position="484"/>
        <end position="493"/>
    </location>
</feature>
<dbReference type="InterPro" id="IPR038765">
    <property type="entry name" value="Papain-like_cys_pep_sf"/>
</dbReference>
<dbReference type="GO" id="GO:0004843">
    <property type="term" value="F:cysteine-type deubiquitinase activity"/>
    <property type="evidence" value="ECO:0007669"/>
    <property type="project" value="UniProtKB-EC"/>
</dbReference>
<keyword evidence="7" id="KW-0788">Thiol protease</keyword>
<dbReference type="InterPro" id="IPR018200">
    <property type="entry name" value="USP_CS"/>
</dbReference>
<dbReference type="PROSITE" id="PS00973">
    <property type="entry name" value="USP_2"/>
    <property type="match status" value="1"/>
</dbReference>
<dbReference type="GO" id="GO:0006508">
    <property type="term" value="P:proteolysis"/>
    <property type="evidence" value="ECO:0007669"/>
    <property type="project" value="UniProtKB-KW"/>
</dbReference>